<dbReference type="OrthoDB" id="3364649at2759"/>
<dbReference type="PANTHER" id="PTHR14778">
    <property type="entry name" value="KINETOCHORE-ASSOCIATED PROTEIN DSN1 HOMOLOG"/>
    <property type="match status" value="1"/>
</dbReference>
<keyword evidence="3" id="KW-1185">Reference proteome</keyword>
<comment type="caution">
    <text evidence="2">The sequence shown here is derived from an EMBL/GenBank/DDBJ whole genome shotgun (WGS) entry which is preliminary data.</text>
</comment>
<protein>
    <submittedName>
        <fullName evidence="2">Uncharacterized protein</fullName>
    </submittedName>
</protein>
<name>A0A5N6KUI3_9ROSI</name>
<gene>
    <name evidence="2" type="ORF">FH972_023083</name>
</gene>
<proteinExistence type="predicted"/>
<feature type="region of interest" description="Disordered" evidence="1">
    <location>
        <begin position="243"/>
        <end position="295"/>
    </location>
</feature>
<feature type="compositionally biased region" description="Basic and acidic residues" evidence="1">
    <location>
        <begin position="254"/>
        <end position="272"/>
    </location>
</feature>
<dbReference type="InterPro" id="IPR013218">
    <property type="entry name" value="Dsn1/Mis13"/>
</dbReference>
<dbReference type="Pfam" id="PF08202">
    <property type="entry name" value="MIS13"/>
    <property type="match status" value="1"/>
</dbReference>
<reference evidence="2 3" key="1">
    <citation type="submission" date="2019-06" db="EMBL/GenBank/DDBJ databases">
        <title>A chromosomal-level reference genome of Carpinus fangiana (Coryloideae, Betulaceae).</title>
        <authorList>
            <person name="Yang X."/>
            <person name="Wang Z."/>
            <person name="Zhang L."/>
            <person name="Hao G."/>
            <person name="Liu J."/>
            <person name="Yang Y."/>
        </authorList>
    </citation>
    <scope>NUCLEOTIDE SEQUENCE [LARGE SCALE GENOMIC DNA]</scope>
    <source>
        <strain evidence="2">Cfa_2016G</strain>
        <tissue evidence="2">Leaf</tissue>
    </source>
</reference>
<feature type="compositionally biased region" description="Basic and acidic residues" evidence="1">
    <location>
        <begin position="423"/>
        <end position="434"/>
    </location>
</feature>
<sequence>MVRHSSGTNASPNVKRCASGVNLTPAPDHQVPDQIGDCYEKSADINERRRGLKVLWDPGHSDFLGFSVDNTMPNGDGTLHKTVGMLFRAGCAVMVRKSGKTTIRKQVATCYQLVGCIHYFGSLQLGSVAALGRDLESLIFMMHGSEKHNFALLSCTEVQRKLTMGERTKTRWWGDANMHARPKAARRVWRFATRATITLLRRRPFPSRSLRYCLPIDHTCAEHVYRASVVAFESVYQTLNMATTQASTRRKSARSGDGEEDARPQKKPRVEESVQPNARKAPQKKAQAGTHTRPPAACRTALCGMEKGYRRAGSVGLTCATAYDEDADGFTFRKRPKAAPKAKQVVEEQVAHNAPKSASRGRAKRTSADAIDEAPTKRRSARLSGESAQDEQQQGNDAAAKSIKKQPRLSQDPPRLTPAPHDGPLHVEKKRETKIALPFADTPIINRNRELRDISNSSRRRSSSGMRGRRASSLMDSGTSSAMPHGEVKTEEFYKHINQDLPEPTRMRQLLTWCGTRALSELPKSRASGHFNAIRAGM</sequence>
<feature type="region of interest" description="Disordered" evidence="1">
    <location>
        <begin position="1"/>
        <end position="34"/>
    </location>
</feature>
<evidence type="ECO:0000313" key="3">
    <source>
        <dbReference type="Proteomes" id="UP000327013"/>
    </source>
</evidence>
<evidence type="ECO:0000313" key="2">
    <source>
        <dbReference type="EMBL" id="KAB8346031.1"/>
    </source>
</evidence>
<evidence type="ECO:0000256" key="1">
    <source>
        <dbReference type="SAM" id="MobiDB-lite"/>
    </source>
</evidence>
<dbReference type="PANTHER" id="PTHR14778:SF2">
    <property type="entry name" value="KINETOCHORE-ASSOCIATED PROTEIN DSN1 HOMOLOG"/>
    <property type="match status" value="1"/>
</dbReference>
<feature type="region of interest" description="Disordered" evidence="1">
    <location>
        <begin position="450"/>
        <end position="485"/>
    </location>
</feature>
<feature type="compositionally biased region" description="Polar residues" evidence="1">
    <location>
        <begin position="1"/>
        <end position="12"/>
    </location>
</feature>
<feature type="compositionally biased region" description="Basic residues" evidence="1">
    <location>
        <begin position="458"/>
        <end position="470"/>
    </location>
</feature>
<dbReference type="EMBL" id="VIBQ01000013">
    <property type="protein sequence ID" value="KAB8346031.1"/>
    <property type="molecule type" value="Genomic_DNA"/>
</dbReference>
<dbReference type="GO" id="GO:0051301">
    <property type="term" value="P:cell division"/>
    <property type="evidence" value="ECO:0007669"/>
    <property type="project" value="InterPro"/>
</dbReference>
<dbReference type="GO" id="GO:0007059">
    <property type="term" value="P:chromosome segregation"/>
    <property type="evidence" value="ECO:0007669"/>
    <property type="project" value="InterPro"/>
</dbReference>
<feature type="compositionally biased region" description="Polar residues" evidence="1">
    <location>
        <begin position="386"/>
        <end position="396"/>
    </location>
</feature>
<dbReference type="AlphaFoldDB" id="A0A5N6KUI3"/>
<organism evidence="2 3">
    <name type="scientific">Carpinus fangiana</name>
    <dbReference type="NCBI Taxonomy" id="176857"/>
    <lineage>
        <taxon>Eukaryota</taxon>
        <taxon>Viridiplantae</taxon>
        <taxon>Streptophyta</taxon>
        <taxon>Embryophyta</taxon>
        <taxon>Tracheophyta</taxon>
        <taxon>Spermatophyta</taxon>
        <taxon>Magnoliopsida</taxon>
        <taxon>eudicotyledons</taxon>
        <taxon>Gunneridae</taxon>
        <taxon>Pentapetalae</taxon>
        <taxon>rosids</taxon>
        <taxon>fabids</taxon>
        <taxon>Fagales</taxon>
        <taxon>Betulaceae</taxon>
        <taxon>Carpinus</taxon>
    </lineage>
</organism>
<dbReference type="GO" id="GO:0000444">
    <property type="term" value="C:MIS12/MIND type complex"/>
    <property type="evidence" value="ECO:0007669"/>
    <property type="project" value="InterPro"/>
</dbReference>
<accession>A0A5N6KUI3</accession>
<dbReference type="Proteomes" id="UP000327013">
    <property type="component" value="Unassembled WGS sequence"/>
</dbReference>
<feature type="region of interest" description="Disordered" evidence="1">
    <location>
        <begin position="340"/>
        <end position="434"/>
    </location>
</feature>